<dbReference type="Proteomes" id="UP000028545">
    <property type="component" value="Unassembled WGS sequence"/>
</dbReference>
<dbReference type="OrthoDB" id="5226655at2759"/>
<protein>
    <submittedName>
        <fullName evidence="3">Uncharacterized protein</fullName>
    </submittedName>
</protein>
<dbReference type="EMBL" id="JOWA01000110">
    <property type="protein sequence ID" value="KEZ41311.1"/>
    <property type="molecule type" value="Genomic_DNA"/>
</dbReference>
<feature type="region of interest" description="Disordered" evidence="1">
    <location>
        <begin position="155"/>
        <end position="221"/>
    </location>
</feature>
<sequence length="317" mass="33541">MSYSTLPEVVPDPAPQALSQAEAYDRAGADIRDQKFTVVEDPRPGHYAPNGTPVPYYAVSPLTPAPPYRPSTAGDPSYPNYAASTGVAGWENVSRKESTVQRDWTSEPPKKDDRRICGMKKVFLIILALALIMIVAGVGGGVGAIAARQKASEKAEAADQSSTPTPTADAPSSAGTPSPTDETTPSVSSTASETSSPSPTSAPTSSTRSSSASPRPTTTRQEIIDVGFRFKAYSGDKFSGKSTEVQGKPGFVDLPFSSTSYKWDPKGSGCCVTFCQGTSKSVGWRCTEFEREESSSSFDRLFIGCGDDGKQENSRCS</sequence>
<evidence type="ECO:0000256" key="1">
    <source>
        <dbReference type="SAM" id="MobiDB-lite"/>
    </source>
</evidence>
<dbReference type="RefSeq" id="XP_016641110.1">
    <property type="nucleotide sequence ID" value="XM_016789283.1"/>
</dbReference>
<evidence type="ECO:0000313" key="4">
    <source>
        <dbReference type="Proteomes" id="UP000028545"/>
    </source>
</evidence>
<dbReference type="OMA" id="DATSWIW"/>
<gene>
    <name evidence="3" type="ORF">SAPIO_CDS7413</name>
</gene>
<proteinExistence type="predicted"/>
<accession>A0A084G1U9</accession>
<feature type="region of interest" description="Disordered" evidence="1">
    <location>
        <begin position="91"/>
        <end position="113"/>
    </location>
</feature>
<reference evidence="3 4" key="1">
    <citation type="journal article" date="2014" name="Genome Announc.">
        <title>Draft genome sequence of the pathogenic fungus Scedosporium apiospermum.</title>
        <authorList>
            <person name="Vandeputte P."/>
            <person name="Ghamrawi S."/>
            <person name="Rechenmann M."/>
            <person name="Iltis A."/>
            <person name="Giraud S."/>
            <person name="Fleury M."/>
            <person name="Thornton C."/>
            <person name="Delhaes L."/>
            <person name="Meyer W."/>
            <person name="Papon N."/>
            <person name="Bouchara J.P."/>
        </authorList>
    </citation>
    <scope>NUCLEOTIDE SEQUENCE [LARGE SCALE GENOMIC DNA]</scope>
    <source>
        <strain evidence="3 4">IHEM 14462</strain>
    </source>
</reference>
<comment type="caution">
    <text evidence="3">The sequence shown here is derived from an EMBL/GenBank/DDBJ whole genome shotgun (WGS) entry which is preliminary data.</text>
</comment>
<keyword evidence="2" id="KW-0472">Membrane</keyword>
<evidence type="ECO:0000256" key="2">
    <source>
        <dbReference type="SAM" id="Phobius"/>
    </source>
</evidence>
<feature type="compositionally biased region" description="Polar residues" evidence="1">
    <location>
        <begin position="173"/>
        <end position="182"/>
    </location>
</feature>
<name>A0A084G1U9_PSEDA</name>
<dbReference type="GeneID" id="27726485"/>
<dbReference type="AlphaFoldDB" id="A0A084G1U9"/>
<dbReference type="VEuPathDB" id="FungiDB:SAPIO_CDS7413"/>
<dbReference type="KEGG" id="sapo:SAPIO_CDS7413"/>
<keyword evidence="2" id="KW-0812">Transmembrane</keyword>
<keyword evidence="2" id="KW-1133">Transmembrane helix</keyword>
<feature type="transmembrane region" description="Helical" evidence="2">
    <location>
        <begin position="122"/>
        <end position="146"/>
    </location>
</feature>
<feature type="compositionally biased region" description="Basic and acidic residues" evidence="1">
    <location>
        <begin position="93"/>
        <end position="113"/>
    </location>
</feature>
<evidence type="ECO:0000313" key="3">
    <source>
        <dbReference type="EMBL" id="KEZ41311.1"/>
    </source>
</evidence>
<keyword evidence="4" id="KW-1185">Reference proteome</keyword>
<organism evidence="3 4">
    <name type="scientific">Pseudallescheria apiosperma</name>
    <name type="common">Scedosporium apiospermum</name>
    <dbReference type="NCBI Taxonomy" id="563466"/>
    <lineage>
        <taxon>Eukaryota</taxon>
        <taxon>Fungi</taxon>
        <taxon>Dikarya</taxon>
        <taxon>Ascomycota</taxon>
        <taxon>Pezizomycotina</taxon>
        <taxon>Sordariomycetes</taxon>
        <taxon>Hypocreomycetidae</taxon>
        <taxon>Microascales</taxon>
        <taxon>Microascaceae</taxon>
        <taxon>Scedosporium</taxon>
    </lineage>
</organism>
<feature type="compositionally biased region" description="Low complexity" evidence="1">
    <location>
        <begin position="183"/>
        <end position="220"/>
    </location>
</feature>
<dbReference type="HOGENOM" id="CLU_065008_0_0_1"/>